<dbReference type="GO" id="GO:0016787">
    <property type="term" value="F:hydrolase activity"/>
    <property type="evidence" value="ECO:0007669"/>
    <property type="project" value="UniProtKB-KW"/>
</dbReference>
<dbReference type="SMART" id="SM00956">
    <property type="entry name" value="RQC"/>
    <property type="match status" value="1"/>
</dbReference>
<keyword evidence="9" id="KW-0862">Zinc</keyword>
<evidence type="ECO:0000256" key="1">
    <source>
        <dbReference type="ARBA" id="ARBA00001946"/>
    </source>
</evidence>
<evidence type="ECO:0000259" key="19">
    <source>
        <dbReference type="PROSITE" id="PS50967"/>
    </source>
</evidence>
<comment type="cofactor">
    <cofactor evidence="2">
        <name>Zn(2+)</name>
        <dbReference type="ChEBI" id="CHEBI:29105"/>
    </cofactor>
</comment>
<comment type="similarity">
    <text evidence="3">Belongs to the helicase family. RecQ subfamily.</text>
</comment>
<feature type="compositionally biased region" description="Basic and acidic residues" evidence="17">
    <location>
        <begin position="1"/>
        <end position="11"/>
    </location>
</feature>
<gene>
    <name evidence="22" type="primary">recQ_2</name>
    <name evidence="22" type="ORF">L21_1521</name>
</gene>
<proteinExistence type="inferred from homology"/>
<keyword evidence="5" id="KW-0547">Nucleotide-binding</keyword>
<dbReference type="SMART" id="SM00487">
    <property type="entry name" value="DEXDc"/>
    <property type="match status" value="1"/>
</dbReference>
<keyword evidence="10" id="KW-0067">ATP-binding</keyword>
<evidence type="ECO:0000256" key="18">
    <source>
        <dbReference type="SAM" id="Phobius"/>
    </source>
</evidence>
<comment type="catalytic activity">
    <reaction evidence="15">
        <text>Couples ATP hydrolysis with the unwinding of duplex DNA by translocating in the 3'-5' direction.</text>
        <dbReference type="EC" id="5.6.2.4"/>
    </reaction>
</comment>
<keyword evidence="8 22" id="KW-0347">Helicase</keyword>
<dbReference type="GO" id="GO:0046872">
    <property type="term" value="F:metal ion binding"/>
    <property type="evidence" value="ECO:0007669"/>
    <property type="project" value="UniProtKB-KW"/>
</dbReference>
<dbReference type="Pfam" id="PF16124">
    <property type="entry name" value="RecQ_Zn_bind"/>
    <property type="match status" value="1"/>
</dbReference>
<dbReference type="Pfam" id="PF00271">
    <property type="entry name" value="Helicase_C"/>
    <property type="match status" value="1"/>
</dbReference>
<keyword evidence="11" id="KW-0238">DNA-binding</keyword>
<dbReference type="SMART" id="SM00341">
    <property type="entry name" value="HRDC"/>
    <property type="match status" value="1"/>
</dbReference>
<dbReference type="GO" id="GO:0009432">
    <property type="term" value="P:SOS response"/>
    <property type="evidence" value="ECO:0007669"/>
    <property type="project" value="InterPro"/>
</dbReference>
<dbReference type="GO" id="GO:0043138">
    <property type="term" value="F:3'-5' DNA helicase activity"/>
    <property type="evidence" value="ECO:0007669"/>
    <property type="project" value="UniProtKB-EC"/>
</dbReference>
<feature type="domain" description="Helicase C-terminal" evidence="21">
    <location>
        <begin position="253"/>
        <end position="400"/>
    </location>
</feature>
<evidence type="ECO:0000256" key="2">
    <source>
        <dbReference type="ARBA" id="ARBA00001947"/>
    </source>
</evidence>
<dbReference type="PROSITE" id="PS50967">
    <property type="entry name" value="HRDC"/>
    <property type="match status" value="1"/>
</dbReference>
<dbReference type="Pfam" id="PF00270">
    <property type="entry name" value="DEAD"/>
    <property type="match status" value="1"/>
</dbReference>
<evidence type="ECO:0000256" key="16">
    <source>
        <dbReference type="ARBA" id="ARBA00034808"/>
    </source>
</evidence>
<dbReference type="GO" id="GO:0005524">
    <property type="term" value="F:ATP binding"/>
    <property type="evidence" value="ECO:0007669"/>
    <property type="project" value="UniProtKB-KW"/>
</dbReference>
<dbReference type="Pfam" id="PF00570">
    <property type="entry name" value="HRDC"/>
    <property type="match status" value="1"/>
</dbReference>
<evidence type="ECO:0000259" key="20">
    <source>
        <dbReference type="PROSITE" id="PS51192"/>
    </source>
</evidence>
<evidence type="ECO:0000256" key="12">
    <source>
        <dbReference type="ARBA" id="ARBA00023172"/>
    </source>
</evidence>
<evidence type="ECO:0000256" key="8">
    <source>
        <dbReference type="ARBA" id="ARBA00022806"/>
    </source>
</evidence>
<keyword evidence="4" id="KW-0479">Metal-binding</keyword>
<evidence type="ECO:0000256" key="11">
    <source>
        <dbReference type="ARBA" id="ARBA00023125"/>
    </source>
</evidence>
<reference evidence="22 23" key="1">
    <citation type="submission" date="2016-08" db="EMBL/GenBank/DDBJ databases">
        <authorList>
            <person name="Seilhamer J.J."/>
        </authorList>
    </citation>
    <scope>NUCLEOTIDE SEQUENCE [LARGE SCALE GENOMIC DNA]</scope>
    <source>
        <strain evidence="22">L21-II-0</strain>
    </source>
</reference>
<dbReference type="Gene3D" id="3.40.50.300">
    <property type="entry name" value="P-loop containing nucleotide triphosphate hydrolases"/>
    <property type="match status" value="2"/>
</dbReference>
<dbReference type="InterPro" id="IPR036388">
    <property type="entry name" value="WH-like_DNA-bd_sf"/>
</dbReference>
<dbReference type="GO" id="GO:0006310">
    <property type="term" value="P:DNA recombination"/>
    <property type="evidence" value="ECO:0007669"/>
    <property type="project" value="UniProtKB-KW"/>
</dbReference>
<dbReference type="SUPFAM" id="SSF47819">
    <property type="entry name" value="HRDC-like"/>
    <property type="match status" value="1"/>
</dbReference>
<keyword evidence="13" id="KW-0234">DNA repair</keyword>
<evidence type="ECO:0000256" key="17">
    <source>
        <dbReference type="SAM" id="MobiDB-lite"/>
    </source>
</evidence>
<dbReference type="CDD" id="cd17920">
    <property type="entry name" value="DEXHc_RecQ"/>
    <property type="match status" value="1"/>
</dbReference>
<dbReference type="GO" id="GO:0009378">
    <property type="term" value="F:four-way junction helicase activity"/>
    <property type="evidence" value="ECO:0007669"/>
    <property type="project" value="TreeGrafter"/>
</dbReference>
<evidence type="ECO:0000256" key="3">
    <source>
        <dbReference type="ARBA" id="ARBA00005446"/>
    </source>
</evidence>
<dbReference type="Proteomes" id="UP000184671">
    <property type="component" value="Unassembled WGS sequence"/>
</dbReference>
<dbReference type="InterPro" id="IPR044876">
    <property type="entry name" value="HRDC_dom_sf"/>
</dbReference>
<comment type="cofactor">
    <cofactor evidence="1">
        <name>Mg(2+)</name>
        <dbReference type="ChEBI" id="CHEBI:18420"/>
    </cofactor>
</comment>
<dbReference type="GO" id="GO:0006260">
    <property type="term" value="P:DNA replication"/>
    <property type="evidence" value="ECO:0007669"/>
    <property type="project" value="InterPro"/>
</dbReference>
<evidence type="ECO:0000256" key="13">
    <source>
        <dbReference type="ARBA" id="ARBA00023204"/>
    </source>
</evidence>
<dbReference type="PROSITE" id="PS51194">
    <property type="entry name" value="HELICASE_CTER"/>
    <property type="match status" value="1"/>
</dbReference>
<dbReference type="AlphaFoldDB" id="A0A1M4ML09"/>
<dbReference type="InterPro" id="IPR002121">
    <property type="entry name" value="HRDC_dom"/>
</dbReference>
<evidence type="ECO:0000313" key="22">
    <source>
        <dbReference type="EMBL" id="SCL75614.1"/>
    </source>
</evidence>
<dbReference type="GO" id="GO:0030894">
    <property type="term" value="C:replisome"/>
    <property type="evidence" value="ECO:0007669"/>
    <property type="project" value="TreeGrafter"/>
</dbReference>
<dbReference type="InterPro" id="IPR027417">
    <property type="entry name" value="P-loop_NTPase"/>
</dbReference>
<dbReference type="GO" id="GO:0005737">
    <property type="term" value="C:cytoplasm"/>
    <property type="evidence" value="ECO:0007669"/>
    <property type="project" value="TreeGrafter"/>
</dbReference>
<dbReference type="PANTHER" id="PTHR13710:SF105">
    <property type="entry name" value="ATP-DEPENDENT DNA HELICASE Q1"/>
    <property type="match status" value="1"/>
</dbReference>
<dbReference type="FunFam" id="3.40.50.300:FF:000156">
    <property type="entry name" value="ATP-dependent DNA helicase recQ"/>
    <property type="match status" value="1"/>
</dbReference>
<keyword evidence="12" id="KW-0233">DNA recombination</keyword>
<evidence type="ECO:0000256" key="9">
    <source>
        <dbReference type="ARBA" id="ARBA00022833"/>
    </source>
</evidence>
<name>A0A1M4ML09_9EURY</name>
<evidence type="ECO:0000259" key="21">
    <source>
        <dbReference type="PROSITE" id="PS51194"/>
    </source>
</evidence>
<dbReference type="InterPro" id="IPR011545">
    <property type="entry name" value="DEAD/DEAH_box_helicase_dom"/>
</dbReference>
<dbReference type="GO" id="GO:0006281">
    <property type="term" value="P:DNA repair"/>
    <property type="evidence" value="ECO:0007669"/>
    <property type="project" value="UniProtKB-KW"/>
</dbReference>
<evidence type="ECO:0000256" key="10">
    <source>
        <dbReference type="ARBA" id="ARBA00022840"/>
    </source>
</evidence>
<keyword evidence="14" id="KW-0413">Isomerase</keyword>
<dbReference type="EC" id="5.6.2.4" evidence="16"/>
<dbReference type="InterPro" id="IPR014001">
    <property type="entry name" value="Helicase_ATP-bd"/>
</dbReference>
<evidence type="ECO:0000256" key="4">
    <source>
        <dbReference type="ARBA" id="ARBA00022723"/>
    </source>
</evidence>
<dbReference type="STRING" id="118126.L21_1521"/>
<dbReference type="CDD" id="cd18794">
    <property type="entry name" value="SF2_C_RecQ"/>
    <property type="match status" value="1"/>
</dbReference>
<dbReference type="InterPro" id="IPR010997">
    <property type="entry name" value="HRDC-like_sf"/>
</dbReference>
<dbReference type="SMART" id="SM00490">
    <property type="entry name" value="HELICc"/>
    <property type="match status" value="1"/>
</dbReference>
<dbReference type="FunFam" id="3.40.50.300:FF:000296">
    <property type="entry name" value="ATP-dependent DNA helicase RecQ"/>
    <property type="match status" value="1"/>
</dbReference>
<dbReference type="PANTHER" id="PTHR13710">
    <property type="entry name" value="DNA HELICASE RECQ FAMILY MEMBER"/>
    <property type="match status" value="1"/>
</dbReference>
<evidence type="ECO:0000256" key="15">
    <source>
        <dbReference type="ARBA" id="ARBA00034617"/>
    </source>
</evidence>
<dbReference type="Gene3D" id="1.10.10.10">
    <property type="entry name" value="Winged helix-like DNA-binding domain superfamily/Winged helix DNA-binding domain"/>
    <property type="match status" value="1"/>
</dbReference>
<dbReference type="InterPro" id="IPR018982">
    <property type="entry name" value="RQC_domain"/>
</dbReference>
<feature type="domain" description="Helicase ATP-binding" evidence="20">
    <location>
        <begin position="64"/>
        <end position="232"/>
    </location>
</feature>
<feature type="transmembrane region" description="Helical" evidence="18">
    <location>
        <begin position="89"/>
        <end position="108"/>
    </location>
</feature>
<feature type="region of interest" description="Disordered" evidence="17">
    <location>
        <begin position="1"/>
        <end position="26"/>
    </location>
</feature>
<keyword evidence="7 22" id="KW-0378">Hydrolase</keyword>
<dbReference type="SUPFAM" id="SSF52540">
    <property type="entry name" value="P-loop containing nucleoside triphosphate hydrolases"/>
    <property type="match status" value="2"/>
</dbReference>
<feature type="domain" description="HRDC" evidence="19">
    <location>
        <begin position="557"/>
        <end position="637"/>
    </location>
</feature>
<dbReference type="InterPro" id="IPR004589">
    <property type="entry name" value="DNA_helicase_ATP-dep_RecQ"/>
</dbReference>
<dbReference type="GO" id="GO:0003677">
    <property type="term" value="F:DNA binding"/>
    <property type="evidence" value="ECO:0007669"/>
    <property type="project" value="UniProtKB-KW"/>
</dbReference>
<dbReference type="InterPro" id="IPR001650">
    <property type="entry name" value="Helicase_C-like"/>
</dbReference>
<keyword evidence="18" id="KW-0472">Membrane</keyword>
<evidence type="ECO:0000256" key="14">
    <source>
        <dbReference type="ARBA" id="ARBA00023235"/>
    </source>
</evidence>
<dbReference type="Pfam" id="PF09382">
    <property type="entry name" value="RQC"/>
    <property type="match status" value="1"/>
</dbReference>
<evidence type="ECO:0000313" key="23">
    <source>
        <dbReference type="Proteomes" id="UP000184671"/>
    </source>
</evidence>
<dbReference type="NCBIfam" id="TIGR01389">
    <property type="entry name" value="recQ"/>
    <property type="match status" value="1"/>
</dbReference>
<evidence type="ECO:0000256" key="7">
    <source>
        <dbReference type="ARBA" id="ARBA00022801"/>
    </source>
</evidence>
<keyword evidence="6" id="KW-0227">DNA damage</keyword>
<evidence type="ECO:0000256" key="6">
    <source>
        <dbReference type="ARBA" id="ARBA00022763"/>
    </source>
</evidence>
<dbReference type="InterPro" id="IPR032284">
    <property type="entry name" value="RecQ_Zn-bd"/>
</dbReference>
<dbReference type="NCBIfam" id="TIGR00614">
    <property type="entry name" value="recQ_fam"/>
    <property type="match status" value="1"/>
</dbReference>
<keyword evidence="18" id="KW-0812">Transmembrane</keyword>
<evidence type="ECO:0000256" key="5">
    <source>
        <dbReference type="ARBA" id="ARBA00022741"/>
    </source>
</evidence>
<protein>
    <recommendedName>
        <fullName evidence="16">DNA 3'-5' helicase</fullName>
        <ecNumber evidence="16">5.6.2.4</ecNumber>
    </recommendedName>
</protein>
<accession>A0A1M4ML09</accession>
<sequence>MRFDPDRKERCGIPPPPPGTTNPIPASAQLYSHTDSDEAMNAKYSVLEKYFGYTSFLPHQEEIVDAVLAGRDVLAVMATGGGKSLCYQLPALVFGGLTVVVSPLIALMKDQVDGLRANGIPAATINSSLGRGEQKIIERVILEGRIRILYVSPERAVQPFFLSLLERAAVRLIAIDEAHCISMWGHNFRPEYRRLRVLKERFPAVPVIALTATAIPAVQNDIAAQLALKNPARFVGSFNRKNLTYRVVPKARYFPRLVAYLREHRNDAGIIYCFSQKATEELAKKLQEKGFSALPYHAGLPDSVRAEHQEAFSRGDAAIICATVAFGMGIDKPDVRFVIHTDLPKDIESYYQETGRAGRDGEPGDCILYYSRGDYGTIRYVIEKEGGDAVQKDVAYRKAGAMLDYCETAGCRRKFLLAYFGESYPEERCGACDRCETETRVFDGTEVASAVIACIRETGERFGASYVADVLTGSKSARVRENGHDRLPAYGSGGGYTRDQWLLFIQEMVGKGFVTSTGGRYPVLVQNDRSREVLAGKIPVPLAEPRPGGVVAARVENDYDETLFLRLRQLRKVVADLDHVPPFVVFHDRSLKEMATFYPGTGVALLEIYGVSEAKLKRYGRRFLDAIDKHCTEHGIGPEQRRG</sequence>
<dbReference type="PROSITE" id="PS51192">
    <property type="entry name" value="HELICASE_ATP_BIND_1"/>
    <property type="match status" value="1"/>
</dbReference>
<organism evidence="22 23">
    <name type="scientific">Methanoculleus chikugoensis</name>
    <dbReference type="NCBI Taxonomy" id="118126"/>
    <lineage>
        <taxon>Archaea</taxon>
        <taxon>Methanobacteriati</taxon>
        <taxon>Methanobacteriota</taxon>
        <taxon>Stenosarchaea group</taxon>
        <taxon>Methanomicrobia</taxon>
        <taxon>Methanomicrobiales</taxon>
        <taxon>Methanomicrobiaceae</taxon>
        <taxon>Methanoculleus</taxon>
    </lineage>
</organism>
<dbReference type="InterPro" id="IPR006293">
    <property type="entry name" value="DNA_helicase_ATP-dep_RecQ_bac"/>
</dbReference>
<dbReference type="EMBL" id="FMID01000036">
    <property type="protein sequence ID" value="SCL75614.1"/>
    <property type="molecule type" value="Genomic_DNA"/>
</dbReference>
<keyword evidence="18" id="KW-1133">Transmembrane helix</keyword>
<dbReference type="Gene3D" id="1.10.150.80">
    <property type="entry name" value="HRDC domain"/>
    <property type="match status" value="1"/>
</dbReference>